<keyword evidence="2" id="KW-1185">Reference proteome</keyword>
<protein>
    <submittedName>
        <fullName evidence="1">GTPase</fullName>
    </submittedName>
</protein>
<evidence type="ECO:0000313" key="2">
    <source>
        <dbReference type="Proteomes" id="UP000291981"/>
    </source>
</evidence>
<dbReference type="AlphaFoldDB" id="A0A4Q8Q9J2"/>
<dbReference type="RefSeq" id="WP_130613088.1">
    <property type="nucleotide sequence ID" value="NZ_SGIU01000002.1"/>
</dbReference>
<proteinExistence type="predicted"/>
<accession>A0A4Q8Q9J2</accession>
<evidence type="ECO:0000313" key="1">
    <source>
        <dbReference type="EMBL" id="TAI46881.1"/>
    </source>
</evidence>
<sequence length="125" mass="14541">MEKKIREKLIFVYNANSGARNAILDSMHKVFSPATYDCNLCDITFGVVSENRAWKKFRKEHSADMMFLHKDEFNKQYASKFGYKFTYPLVLVEGERGLEVFISTDELNQLKTSKELIDLITTRVS</sequence>
<gene>
    <name evidence="1" type="ORF">EW142_09270</name>
</gene>
<dbReference type="Proteomes" id="UP000291981">
    <property type="component" value="Unassembled WGS sequence"/>
</dbReference>
<dbReference type="EMBL" id="SGIU01000002">
    <property type="protein sequence ID" value="TAI46881.1"/>
    <property type="molecule type" value="Genomic_DNA"/>
</dbReference>
<name>A0A4Q8Q9J2_9FLAO</name>
<organism evidence="1 2">
    <name type="scientific">Flagellimonas allohymeniacidonis</name>
    <dbReference type="NCBI Taxonomy" id="2517819"/>
    <lineage>
        <taxon>Bacteria</taxon>
        <taxon>Pseudomonadati</taxon>
        <taxon>Bacteroidota</taxon>
        <taxon>Flavobacteriia</taxon>
        <taxon>Flavobacteriales</taxon>
        <taxon>Flavobacteriaceae</taxon>
        <taxon>Flagellimonas</taxon>
    </lineage>
</organism>
<comment type="caution">
    <text evidence="1">The sequence shown here is derived from an EMBL/GenBank/DDBJ whole genome shotgun (WGS) entry which is preliminary data.</text>
</comment>
<dbReference type="OrthoDB" id="572467at2"/>
<reference evidence="1 2" key="1">
    <citation type="submission" date="2019-02" db="EMBL/GenBank/DDBJ databases">
        <title>Draft genome sequence of Muricauda sp. 176CP4-71.</title>
        <authorList>
            <person name="Park J.-S."/>
        </authorList>
    </citation>
    <scope>NUCLEOTIDE SEQUENCE [LARGE SCALE GENOMIC DNA]</scope>
    <source>
        <strain evidence="1 2">176CP4-71</strain>
    </source>
</reference>